<reference evidence="5" key="2">
    <citation type="submission" date="2015-01" db="EMBL/GenBank/DDBJ databases">
        <title>Evolutionary Origins and Diversification of the Mycorrhizal Mutualists.</title>
        <authorList>
            <consortium name="DOE Joint Genome Institute"/>
            <consortium name="Mycorrhizal Genomics Consortium"/>
            <person name="Kohler A."/>
            <person name="Kuo A."/>
            <person name="Nagy L.G."/>
            <person name="Floudas D."/>
            <person name="Copeland A."/>
            <person name="Barry K.W."/>
            <person name="Cichocki N."/>
            <person name="Veneault-Fourrey C."/>
            <person name="LaButti K."/>
            <person name="Lindquist E.A."/>
            <person name="Lipzen A."/>
            <person name="Lundell T."/>
            <person name="Morin E."/>
            <person name="Murat C."/>
            <person name="Riley R."/>
            <person name="Ohm R."/>
            <person name="Sun H."/>
            <person name="Tunlid A."/>
            <person name="Henrissat B."/>
            <person name="Grigoriev I.V."/>
            <person name="Hibbett D.S."/>
            <person name="Martin F."/>
        </authorList>
    </citation>
    <scope>NUCLEOTIDE SEQUENCE [LARGE SCALE GENOMIC DNA]</scope>
    <source>
        <strain evidence="5">F 1598</strain>
    </source>
</reference>
<reference evidence="4 5" key="1">
    <citation type="submission" date="2014-04" db="EMBL/GenBank/DDBJ databases">
        <authorList>
            <consortium name="DOE Joint Genome Institute"/>
            <person name="Kuo A."/>
            <person name="Tarkka M."/>
            <person name="Buscot F."/>
            <person name="Kohler A."/>
            <person name="Nagy L.G."/>
            <person name="Floudas D."/>
            <person name="Copeland A."/>
            <person name="Barry K.W."/>
            <person name="Cichocki N."/>
            <person name="Veneault-Fourrey C."/>
            <person name="LaButti K."/>
            <person name="Lindquist E.A."/>
            <person name="Lipzen A."/>
            <person name="Lundell T."/>
            <person name="Morin E."/>
            <person name="Murat C."/>
            <person name="Sun H."/>
            <person name="Tunlid A."/>
            <person name="Henrissat B."/>
            <person name="Grigoriev I.V."/>
            <person name="Hibbett D.S."/>
            <person name="Martin F."/>
            <person name="Nordberg H.P."/>
            <person name="Cantor M.N."/>
            <person name="Hua S.X."/>
        </authorList>
    </citation>
    <scope>NUCLEOTIDE SEQUENCE [LARGE SCALE GENOMIC DNA]</scope>
    <source>
        <strain evidence="4 5">F 1598</strain>
    </source>
</reference>
<organism evidence="4 5">
    <name type="scientific">Piloderma croceum (strain F 1598)</name>
    <dbReference type="NCBI Taxonomy" id="765440"/>
    <lineage>
        <taxon>Eukaryota</taxon>
        <taxon>Fungi</taxon>
        <taxon>Dikarya</taxon>
        <taxon>Basidiomycota</taxon>
        <taxon>Agaricomycotina</taxon>
        <taxon>Agaricomycetes</taxon>
        <taxon>Agaricomycetidae</taxon>
        <taxon>Atheliales</taxon>
        <taxon>Atheliaceae</taxon>
        <taxon>Piloderma</taxon>
    </lineage>
</organism>
<accession>A0A0C3G165</accession>
<dbReference type="HOGENOM" id="CLU_029389_6_2_1"/>
<dbReference type="InterPro" id="IPR050452">
    <property type="entry name" value="Metacaspase"/>
</dbReference>
<dbReference type="PANTHER" id="PTHR48104:SF30">
    <property type="entry name" value="METACASPASE-1"/>
    <property type="match status" value="1"/>
</dbReference>
<protein>
    <recommendedName>
        <fullName evidence="3">Peptidase C14 caspase domain-containing protein</fullName>
    </recommendedName>
</protein>
<dbReference type="Proteomes" id="UP000054166">
    <property type="component" value="Unassembled WGS sequence"/>
</dbReference>
<evidence type="ECO:0000256" key="2">
    <source>
        <dbReference type="SAM" id="MobiDB-lite"/>
    </source>
</evidence>
<dbReference type="InParanoid" id="A0A0C3G165"/>
<dbReference type="AlphaFoldDB" id="A0A0C3G165"/>
<keyword evidence="5" id="KW-1185">Reference proteome</keyword>
<dbReference type="GO" id="GO:0005737">
    <property type="term" value="C:cytoplasm"/>
    <property type="evidence" value="ECO:0007669"/>
    <property type="project" value="TreeGrafter"/>
</dbReference>
<name>A0A0C3G165_PILCF</name>
<dbReference type="OrthoDB" id="3223806at2759"/>
<dbReference type="GO" id="GO:0004197">
    <property type="term" value="F:cysteine-type endopeptidase activity"/>
    <property type="evidence" value="ECO:0007669"/>
    <property type="project" value="InterPro"/>
</dbReference>
<gene>
    <name evidence="4" type="ORF">PILCRDRAFT_818025</name>
</gene>
<evidence type="ECO:0000256" key="1">
    <source>
        <dbReference type="ARBA" id="ARBA00009005"/>
    </source>
</evidence>
<proteinExistence type="inferred from homology"/>
<dbReference type="Pfam" id="PF00656">
    <property type="entry name" value="Peptidase_C14"/>
    <property type="match status" value="1"/>
</dbReference>
<dbReference type="PANTHER" id="PTHR48104">
    <property type="entry name" value="METACASPASE-4"/>
    <property type="match status" value="1"/>
</dbReference>
<sequence>MAVNTSPKSHIGQKKALLIGIKYEESGEAGLLEGPHEGVAELRKMLIEQYGYADRDIVVMLDNNTVKLSLRPTYSNILGQIDIMVTGAQAGDRFFFAYSGHSGQVPNRHNSEEDGQDETIISSDGKDLIDNILKEHLVDPLPVGSSLVAILDTCHSETLLDLAHYQCNRIYTPRISKGYRKTDFRWNINVRRNAIHNSMEPSAFHELSRARPSRQSQIRKTSRPRLDTTLDSMNFSVTKSKMRTASPSSRLCIRTQIESRSWPVNLEYSPTMSSIIYPMVRCESPTAMWECDGNCRSKYTQATETAAHVVCISACKDEQRAWEGPTGASITMEFIDILKKNPQPSLKDLMVQLTHRTHERCLQIHECTRQIRREPHPESFGEMDNFQDPQLASHIPLNLNELFAL</sequence>
<comment type="similarity">
    <text evidence="1">Belongs to the peptidase C14B family.</text>
</comment>
<dbReference type="GO" id="GO:0006508">
    <property type="term" value="P:proteolysis"/>
    <property type="evidence" value="ECO:0007669"/>
    <property type="project" value="InterPro"/>
</dbReference>
<dbReference type="Gene3D" id="3.40.50.12660">
    <property type="match status" value="2"/>
</dbReference>
<dbReference type="InterPro" id="IPR011600">
    <property type="entry name" value="Pept_C14_caspase"/>
</dbReference>
<evidence type="ECO:0000313" key="5">
    <source>
        <dbReference type="Proteomes" id="UP000054166"/>
    </source>
</evidence>
<dbReference type="EMBL" id="KN832987">
    <property type="protein sequence ID" value="KIM84461.1"/>
    <property type="molecule type" value="Genomic_DNA"/>
</dbReference>
<feature type="domain" description="Peptidase C14 caspase" evidence="3">
    <location>
        <begin position="14"/>
        <end position="369"/>
    </location>
</feature>
<feature type="region of interest" description="Disordered" evidence="2">
    <location>
        <begin position="201"/>
        <end position="223"/>
    </location>
</feature>
<evidence type="ECO:0000259" key="3">
    <source>
        <dbReference type="Pfam" id="PF00656"/>
    </source>
</evidence>
<evidence type="ECO:0000313" key="4">
    <source>
        <dbReference type="EMBL" id="KIM84461.1"/>
    </source>
</evidence>